<dbReference type="AlphaFoldDB" id="A0A7Z0IWT7"/>
<evidence type="ECO:0000256" key="4">
    <source>
        <dbReference type="PIRSR" id="PIRSR000858-1"/>
    </source>
</evidence>
<accession>A0A7Z0IWT7</accession>
<dbReference type="SMART" id="SM00882">
    <property type="entry name" value="CoA_trans"/>
    <property type="match status" value="1"/>
</dbReference>
<evidence type="ECO:0000256" key="3">
    <source>
        <dbReference type="PIRNR" id="PIRNR000858"/>
    </source>
</evidence>
<dbReference type="PIRSF" id="PIRSF000858">
    <property type="entry name" value="SCOT-t"/>
    <property type="match status" value="1"/>
</dbReference>
<feature type="active site" description="5-glutamyl coenzyme A thioester intermediate" evidence="4">
    <location>
        <position position="330"/>
    </location>
</feature>
<comment type="function">
    <text evidence="3">CoA transferase having broad substrate specificity for short-chain acyl-CoA thioesters with the activity decreasing when the length of the carboxylic acid chain exceeds four carbons.</text>
</comment>
<comment type="similarity">
    <text evidence="1 3">Belongs to the 3-oxoacid CoA-transferase family.</text>
</comment>
<comment type="caution">
    <text evidence="5">The sequence shown here is derived from an EMBL/GenBank/DDBJ whole genome shotgun (WGS) entry which is preliminary data.</text>
</comment>
<dbReference type="InterPro" id="IPR037171">
    <property type="entry name" value="NagB/RpiA_transferase-like"/>
</dbReference>
<dbReference type="InterPro" id="IPR004165">
    <property type="entry name" value="CoA_trans_fam_I"/>
</dbReference>
<comment type="catalytic activity">
    <reaction evidence="3">
        <text>an acyl-CoA + acetate = a carboxylate + acetyl-CoA</text>
        <dbReference type="Rhea" id="RHEA:13381"/>
        <dbReference type="ChEBI" id="CHEBI:29067"/>
        <dbReference type="ChEBI" id="CHEBI:30089"/>
        <dbReference type="ChEBI" id="CHEBI:57288"/>
        <dbReference type="ChEBI" id="CHEBI:58342"/>
        <dbReference type="EC" id="2.8.3.8"/>
    </reaction>
</comment>
<dbReference type="Pfam" id="PF01144">
    <property type="entry name" value="CoA_trans"/>
    <property type="match status" value="1"/>
</dbReference>
<dbReference type="GO" id="GO:0008775">
    <property type="term" value="F:acetate CoA-transferase activity"/>
    <property type="evidence" value="ECO:0007669"/>
    <property type="project" value="UniProtKB-EC"/>
</dbReference>
<dbReference type="PANTHER" id="PTHR43293:SF1">
    <property type="entry name" value="ACETATE COA-TRANSFERASE YDIF"/>
    <property type="match status" value="1"/>
</dbReference>
<dbReference type="Gene3D" id="3.40.1080.10">
    <property type="entry name" value="Glutaconate Coenzyme A-transferase"/>
    <property type="match status" value="2"/>
</dbReference>
<dbReference type="EC" id="2.8.3.8" evidence="3"/>
<reference evidence="5 6" key="1">
    <citation type="submission" date="2020-07" db="EMBL/GenBank/DDBJ databases">
        <title>Genomic Encyclopedia of Type Strains, Phase IV (KMG-V): Genome sequencing to study the core and pangenomes of soil and plant-associated prokaryotes.</title>
        <authorList>
            <person name="Whitman W."/>
        </authorList>
    </citation>
    <scope>NUCLEOTIDE SEQUENCE [LARGE SCALE GENOMIC DNA]</scope>
    <source>
        <strain evidence="5 6">SEMIA 4052</strain>
    </source>
</reference>
<protein>
    <recommendedName>
        <fullName evidence="3">Acetate CoA-transferase YdiF</fullName>
        <ecNumber evidence="3">2.8.3.8</ecNumber>
    </recommendedName>
</protein>
<dbReference type="SUPFAM" id="SSF100950">
    <property type="entry name" value="NagB/RpiA/CoA transferase-like"/>
    <property type="match status" value="2"/>
</dbReference>
<evidence type="ECO:0000256" key="2">
    <source>
        <dbReference type="ARBA" id="ARBA00022679"/>
    </source>
</evidence>
<dbReference type="InterPro" id="IPR014388">
    <property type="entry name" value="3-oxoacid_CoA-transferase"/>
</dbReference>
<gene>
    <name evidence="5" type="ORF">GGI64_000848</name>
</gene>
<keyword evidence="2 3" id="KW-0808">Transferase</keyword>
<proteinExistence type="inferred from homology"/>
<dbReference type="Proteomes" id="UP000535276">
    <property type="component" value="Unassembled WGS sequence"/>
</dbReference>
<dbReference type="PANTHER" id="PTHR43293">
    <property type="entry name" value="ACETATE COA-TRANSFERASE YDIF"/>
    <property type="match status" value="1"/>
</dbReference>
<sequence>MHMKKHLTPAEAAALIPDGAVVTVSSSSGLGCPDLMLKAIGERFEATGHPHDLTTLHPIAAGDMSGIKGVDYIARKGLLKCIIGGSYPSGPSSSEPPLIWQMITNNEIPAYNIPSGILFDIHREAAAKRPGVLTKVGVDTFVDPRRQGCAMNELASEQQVVKRVTFEGDDWLFFPSIVPQVAIIRATTADERGNLTYEHEGAYLGGLDQALAVRNNGGIVIAQVKRITKEGSLKPHDVRVPGMLVDYIVVDPDQKQTTQTAYDPAISGEIFRPLDSFHVPQFNVQKIIARRVAQELQAGSCVNLGFGISANVPRILLEEGLHGAVTWVIEQGAVGGVPLLDFAFGCASNADAYMPSPYQFTYFQGAGFDASLLSFLEIGKDGSVNVSKLSFRPHVTAGAGGFVDITARAKKIVFSGMFNAGAKLSIADGALLIEKEGKLKKLVNEVEHVTFSGRRAIEQGQDIIYVTERCVMKLTPEGIVLTEIAPGVDLQSQILDQSEFPLIVAPDLKVMDAALFGEAGIGLSLPAKSARTLEGTFHG</sequence>
<organism evidence="5 6">
    <name type="scientific">Rhizobium leguminosarum</name>
    <dbReference type="NCBI Taxonomy" id="384"/>
    <lineage>
        <taxon>Bacteria</taxon>
        <taxon>Pseudomonadati</taxon>
        <taxon>Pseudomonadota</taxon>
        <taxon>Alphaproteobacteria</taxon>
        <taxon>Hyphomicrobiales</taxon>
        <taxon>Rhizobiaceae</taxon>
        <taxon>Rhizobium/Agrobacterium group</taxon>
        <taxon>Rhizobium</taxon>
    </lineage>
</organism>
<name>A0A7Z0IWT7_RHILE</name>
<evidence type="ECO:0000313" key="5">
    <source>
        <dbReference type="EMBL" id="NYJ09829.1"/>
    </source>
</evidence>
<evidence type="ECO:0000256" key="1">
    <source>
        <dbReference type="ARBA" id="ARBA00007154"/>
    </source>
</evidence>
<dbReference type="EMBL" id="JACBZV010000001">
    <property type="protein sequence ID" value="NYJ09829.1"/>
    <property type="molecule type" value="Genomic_DNA"/>
</dbReference>
<dbReference type="GO" id="GO:0046952">
    <property type="term" value="P:ketone body catabolic process"/>
    <property type="evidence" value="ECO:0007669"/>
    <property type="project" value="InterPro"/>
</dbReference>
<dbReference type="PROSITE" id="PS51257">
    <property type="entry name" value="PROKAR_LIPOPROTEIN"/>
    <property type="match status" value="1"/>
</dbReference>
<evidence type="ECO:0000313" key="6">
    <source>
        <dbReference type="Proteomes" id="UP000535276"/>
    </source>
</evidence>